<gene>
    <name evidence="1" type="primary">BnaC02g34870D</name>
    <name evidence="1" type="ORF">GSBRNA2T00063462001</name>
</gene>
<reference evidence="1 2" key="1">
    <citation type="journal article" date="2014" name="Science">
        <title>Plant genetics. Early allopolyploid evolution in the post-Neolithic Brassica napus oilseed genome.</title>
        <authorList>
            <person name="Chalhoub B."/>
            <person name="Denoeud F."/>
            <person name="Liu S."/>
            <person name="Parkin I.A."/>
            <person name="Tang H."/>
            <person name="Wang X."/>
            <person name="Chiquet J."/>
            <person name="Belcram H."/>
            <person name="Tong C."/>
            <person name="Samans B."/>
            <person name="Correa M."/>
            <person name="Da Silva C."/>
            <person name="Just J."/>
            <person name="Falentin C."/>
            <person name="Koh C.S."/>
            <person name="Le Clainche I."/>
            <person name="Bernard M."/>
            <person name="Bento P."/>
            <person name="Noel B."/>
            <person name="Labadie K."/>
            <person name="Alberti A."/>
            <person name="Charles M."/>
            <person name="Arnaud D."/>
            <person name="Guo H."/>
            <person name="Daviaud C."/>
            <person name="Alamery S."/>
            <person name="Jabbari K."/>
            <person name="Zhao M."/>
            <person name="Edger P.P."/>
            <person name="Chelaifa H."/>
            <person name="Tack D."/>
            <person name="Lassalle G."/>
            <person name="Mestiri I."/>
            <person name="Schnel N."/>
            <person name="Le Paslier M.C."/>
            <person name="Fan G."/>
            <person name="Renault V."/>
            <person name="Bayer P.E."/>
            <person name="Golicz A.A."/>
            <person name="Manoli S."/>
            <person name="Lee T.H."/>
            <person name="Thi V.H."/>
            <person name="Chalabi S."/>
            <person name="Hu Q."/>
            <person name="Fan C."/>
            <person name="Tollenaere R."/>
            <person name="Lu Y."/>
            <person name="Battail C."/>
            <person name="Shen J."/>
            <person name="Sidebottom C.H."/>
            <person name="Wang X."/>
            <person name="Canaguier A."/>
            <person name="Chauveau A."/>
            <person name="Berard A."/>
            <person name="Deniot G."/>
            <person name="Guan M."/>
            <person name="Liu Z."/>
            <person name="Sun F."/>
            <person name="Lim Y.P."/>
            <person name="Lyons E."/>
            <person name="Town C.D."/>
            <person name="Bancroft I."/>
            <person name="Wang X."/>
            <person name="Meng J."/>
            <person name="Ma J."/>
            <person name="Pires J.C."/>
            <person name="King G.J."/>
            <person name="Brunel D."/>
            <person name="Delourme R."/>
            <person name="Renard M."/>
            <person name="Aury J.M."/>
            <person name="Adams K.L."/>
            <person name="Batley J."/>
            <person name="Snowdon R.J."/>
            <person name="Tost J."/>
            <person name="Edwards D."/>
            <person name="Zhou Y."/>
            <person name="Hua W."/>
            <person name="Sharpe A.G."/>
            <person name="Paterson A.H."/>
            <person name="Guan C."/>
            <person name="Wincker P."/>
        </authorList>
    </citation>
    <scope>NUCLEOTIDE SEQUENCE [LARGE SCALE GENOMIC DNA]</scope>
    <source>
        <strain evidence="2">cv. Darmor-bzh</strain>
    </source>
</reference>
<accession>A0A078HIJ7</accession>
<dbReference type="Gramene" id="CDY37179">
    <property type="protein sequence ID" value="CDY37179"/>
    <property type="gene ID" value="GSBRNA2T00063462001"/>
</dbReference>
<proteinExistence type="predicted"/>
<protein>
    <submittedName>
        <fullName evidence="1">BnaC02g34870D protein</fullName>
    </submittedName>
</protein>
<dbReference type="Proteomes" id="UP000028999">
    <property type="component" value="Unassembled WGS sequence"/>
</dbReference>
<dbReference type="PaxDb" id="3708-A0A078HIJ7"/>
<keyword evidence="2" id="KW-1185">Reference proteome</keyword>
<dbReference type="AlphaFoldDB" id="A0A078HIJ7"/>
<evidence type="ECO:0000313" key="1">
    <source>
        <dbReference type="EMBL" id="CDY37179.1"/>
    </source>
</evidence>
<organism evidence="1 2">
    <name type="scientific">Brassica napus</name>
    <name type="common">Rape</name>
    <dbReference type="NCBI Taxonomy" id="3708"/>
    <lineage>
        <taxon>Eukaryota</taxon>
        <taxon>Viridiplantae</taxon>
        <taxon>Streptophyta</taxon>
        <taxon>Embryophyta</taxon>
        <taxon>Tracheophyta</taxon>
        <taxon>Spermatophyta</taxon>
        <taxon>Magnoliopsida</taxon>
        <taxon>eudicotyledons</taxon>
        <taxon>Gunneridae</taxon>
        <taxon>Pentapetalae</taxon>
        <taxon>rosids</taxon>
        <taxon>malvids</taxon>
        <taxon>Brassicales</taxon>
        <taxon>Brassicaceae</taxon>
        <taxon>Brassiceae</taxon>
        <taxon>Brassica</taxon>
    </lineage>
</organism>
<dbReference type="EMBL" id="LK032394">
    <property type="protein sequence ID" value="CDY37179.1"/>
    <property type="molecule type" value="Genomic_DNA"/>
</dbReference>
<name>A0A078HIJ7_BRANA</name>
<evidence type="ECO:0000313" key="2">
    <source>
        <dbReference type="Proteomes" id="UP000028999"/>
    </source>
</evidence>
<sequence>MITHNSCDKAKVALKTMRLEWSSACLVEVEEEEKYGRRRKVSSMLVSKSVDGLFCFYAFDLKIPIKVMNRATKWSLTIPLARIQLVHSDNKVEFSLPGFGKDYVTGTGDTN</sequence>